<feature type="transmembrane region" description="Helical" evidence="5">
    <location>
        <begin position="301"/>
        <end position="321"/>
    </location>
</feature>
<feature type="domain" description="SLC26A/SulP transporter" evidence="6">
    <location>
        <begin position="21"/>
        <end position="400"/>
    </location>
</feature>
<dbReference type="InterPro" id="IPR001902">
    <property type="entry name" value="SLC26A/SulP_fam"/>
</dbReference>
<evidence type="ECO:0000313" key="8">
    <source>
        <dbReference type="Proteomes" id="UP000315312"/>
    </source>
</evidence>
<feature type="transmembrane region" description="Helical" evidence="5">
    <location>
        <begin position="394"/>
        <end position="419"/>
    </location>
</feature>
<accession>A0A562KB00</accession>
<dbReference type="GO" id="GO:0016020">
    <property type="term" value="C:membrane"/>
    <property type="evidence" value="ECO:0007669"/>
    <property type="project" value="UniProtKB-SubCell"/>
</dbReference>
<organism evidence="7 8">
    <name type="scientific">Flavobacterium cheniae</name>
    <dbReference type="NCBI Taxonomy" id="295428"/>
    <lineage>
        <taxon>Bacteria</taxon>
        <taxon>Pseudomonadati</taxon>
        <taxon>Bacteroidota</taxon>
        <taxon>Flavobacteriia</taxon>
        <taxon>Flavobacteriales</taxon>
        <taxon>Flavobacteriaceae</taxon>
        <taxon>Flavobacterium</taxon>
    </lineage>
</organism>
<feature type="transmembrane region" description="Helical" evidence="5">
    <location>
        <begin position="21"/>
        <end position="42"/>
    </location>
</feature>
<reference evidence="7 8" key="1">
    <citation type="journal article" date="2015" name="Stand. Genomic Sci.">
        <title>Genomic Encyclopedia of Bacterial and Archaeal Type Strains, Phase III: the genomes of soil and plant-associated and newly described type strains.</title>
        <authorList>
            <person name="Whitman W.B."/>
            <person name="Woyke T."/>
            <person name="Klenk H.P."/>
            <person name="Zhou Y."/>
            <person name="Lilburn T.G."/>
            <person name="Beck B.J."/>
            <person name="De Vos P."/>
            <person name="Vandamme P."/>
            <person name="Eisen J.A."/>
            <person name="Garrity G."/>
            <person name="Hugenholtz P."/>
            <person name="Kyrpides N.C."/>
        </authorList>
    </citation>
    <scope>NUCLEOTIDE SEQUENCE [LARGE SCALE GENOMIC DNA]</scope>
    <source>
        <strain evidence="7 8">CGMCC 1.6844</strain>
    </source>
</reference>
<gene>
    <name evidence="7" type="ORF">IP97_02343</name>
</gene>
<dbReference type="InterPro" id="IPR011547">
    <property type="entry name" value="SLC26A/SulP_dom"/>
</dbReference>
<feature type="transmembrane region" description="Helical" evidence="5">
    <location>
        <begin position="48"/>
        <end position="69"/>
    </location>
</feature>
<comment type="caution">
    <text evidence="7">The sequence shown here is derived from an EMBL/GenBank/DDBJ whole genome shotgun (WGS) entry which is preliminary data.</text>
</comment>
<proteinExistence type="predicted"/>
<feature type="transmembrane region" description="Helical" evidence="5">
    <location>
        <begin position="128"/>
        <end position="148"/>
    </location>
</feature>
<keyword evidence="2 5" id="KW-0812">Transmembrane</keyword>
<dbReference type="RefSeq" id="WP_133608126.1">
    <property type="nucleotide sequence ID" value="NZ_SNZC01000002.1"/>
</dbReference>
<feature type="transmembrane region" description="Helical" evidence="5">
    <location>
        <begin position="99"/>
        <end position="121"/>
    </location>
</feature>
<dbReference type="EMBL" id="VLKM01000011">
    <property type="protein sequence ID" value="TWH92600.1"/>
    <property type="molecule type" value="Genomic_DNA"/>
</dbReference>
<dbReference type="Pfam" id="PF00916">
    <property type="entry name" value="Sulfate_transp"/>
    <property type="match status" value="1"/>
</dbReference>
<feature type="transmembrane region" description="Helical" evidence="5">
    <location>
        <begin position="263"/>
        <end position="280"/>
    </location>
</feature>
<name>A0A562KB00_9FLAO</name>
<comment type="subcellular location">
    <subcellularLocation>
        <location evidence="1">Membrane</location>
        <topology evidence="1">Multi-pass membrane protein</topology>
    </subcellularLocation>
</comment>
<evidence type="ECO:0000256" key="4">
    <source>
        <dbReference type="ARBA" id="ARBA00023136"/>
    </source>
</evidence>
<dbReference type="PANTHER" id="PTHR11814">
    <property type="entry name" value="SULFATE TRANSPORTER"/>
    <property type="match status" value="1"/>
</dbReference>
<feature type="transmembrane region" description="Helical" evidence="5">
    <location>
        <begin position="209"/>
        <end position="227"/>
    </location>
</feature>
<evidence type="ECO:0000256" key="1">
    <source>
        <dbReference type="ARBA" id="ARBA00004141"/>
    </source>
</evidence>
<feature type="transmembrane region" description="Helical" evidence="5">
    <location>
        <begin position="185"/>
        <end position="202"/>
    </location>
</feature>
<sequence length="536" mass="57890">MTSKIKKYIPADGLAGLKENFKSDAISGFIVFLLALPLSLGIAKASDFPPIMGLITAIIGGLVVSFFMGSRLTIKGPAAGLIVIVAGAVAEFGQGNNDLGWKLALGAMVVAGIIQILFGVLKLGKLADFFPLSTIHGMLAAIGIIIIAKQIPVLLNDNPALAKGMGPIELLLNIPKFIINLDPKASIIGVVSLVIMMGWPYIKNKSIKMIPAPLVVLLFAIPCELFMDFAHTEPPYALVKIGNLVDNINWNVDFSGINQTGLFIKYVIMFALVGTLESLLTVKAIDLLDPFKRKSNTNKDLIAVGIGNTLAAVLGGLPMISEVARSSSNVNNGAKTRWANFFHGFFILLFVLLAAPLLEMIPNAALAAMLISVGIKLAHPKEFIHMLHIGKEQLFIFTVTVLVTLFEDLLLGIAAGMLVKMIIHVVNGTPISSFFKAPTVVSFVNNEYKVEISKAAIFSNYLGIKRKLEEIPPGYQVSICLKKTKLVDHSVMENLEHFKHDYEANEDSGTVIIIGLENHKPLSSHPKASRKNLIAE</sequence>
<evidence type="ECO:0000256" key="3">
    <source>
        <dbReference type="ARBA" id="ARBA00022989"/>
    </source>
</evidence>
<dbReference type="AlphaFoldDB" id="A0A562KB00"/>
<keyword evidence="4 5" id="KW-0472">Membrane</keyword>
<evidence type="ECO:0000259" key="6">
    <source>
        <dbReference type="Pfam" id="PF00916"/>
    </source>
</evidence>
<evidence type="ECO:0000256" key="2">
    <source>
        <dbReference type="ARBA" id="ARBA00022692"/>
    </source>
</evidence>
<keyword evidence="8" id="KW-1185">Reference proteome</keyword>
<protein>
    <submittedName>
        <fullName evidence="7">MFS superfamily sulfate permease-like transporter</fullName>
    </submittedName>
</protein>
<feature type="transmembrane region" description="Helical" evidence="5">
    <location>
        <begin position="341"/>
        <end position="373"/>
    </location>
</feature>
<dbReference type="GO" id="GO:0055085">
    <property type="term" value="P:transmembrane transport"/>
    <property type="evidence" value="ECO:0007669"/>
    <property type="project" value="InterPro"/>
</dbReference>
<keyword evidence="3 5" id="KW-1133">Transmembrane helix</keyword>
<dbReference type="OrthoDB" id="9769739at2"/>
<evidence type="ECO:0000256" key="5">
    <source>
        <dbReference type="SAM" id="Phobius"/>
    </source>
</evidence>
<evidence type="ECO:0000313" key="7">
    <source>
        <dbReference type="EMBL" id="TWH92600.1"/>
    </source>
</evidence>
<dbReference type="Proteomes" id="UP000315312">
    <property type="component" value="Unassembled WGS sequence"/>
</dbReference>
<feature type="transmembrane region" description="Helical" evidence="5">
    <location>
        <begin position="76"/>
        <end position="93"/>
    </location>
</feature>